<dbReference type="EMBL" id="KM038800">
    <property type="protein sequence ID" value="AIG56261.1"/>
    <property type="molecule type" value="Genomic_DNA"/>
</dbReference>
<evidence type="ECO:0000256" key="1">
    <source>
        <dbReference type="SAM" id="SignalP"/>
    </source>
</evidence>
<dbReference type="AlphaFoldDB" id="A0A0A7CNX3"/>
<feature type="signal peptide" evidence="1">
    <location>
        <begin position="1"/>
        <end position="17"/>
    </location>
</feature>
<evidence type="ECO:0000313" key="3">
    <source>
        <dbReference type="EMBL" id="OQR86572.1"/>
    </source>
</evidence>
<dbReference type="EMBL" id="JNBR01001496">
    <property type="protein sequence ID" value="OQR86572.1"/>
    <property type="molecule type" value="Genomic_DNA"/>
</dbReference>
<dbReference type="Gene3D" id="2.80.10.50">
    <property type="match status" value="1"/>
</dbReference>
<dbReference type="Proteomes" id="UP000243579">
    <property type="component" value="Unassembled WGS sequence"/>
</dbReference>
<reference evidence="2 4" key="1">
    <citation type="journal article" date="2014" name="Genome Biol. Evol.">
        <title>The secreted proteins of Achlya hypogyna and Thraustotheca clavata identify the ancestral oomycete secretome and reveal gene acquisitions by horizontal gene transfer.</title>
        <authorList>
            <person name="Misner I."/>
            <person name="Blouin N."/>
            <person name="Leonard G."/>
            <person name="Richards T.A."/>
            <person name="Lane C.E."/>
        </authorList>
    </citation>
    <scope>NUCLEOTIDE SEQUENCE</scope>
    <source>
        <strain evidence="2 4">ATCC 48635</strain>
    </source>
</reference>
<evidence type="ECO:0000313" key="2">
    <source>
        <dbReference type="EMBL" id="AIG56261.1"/>
    </source>
</evidence>
<keyword evidence="4" id="KW-1185">Reference proteome</keyword>
<gene>
    <name evidence="3" type="ORF">ACHHYP_10402</name>
</gene>
<accession>A0A0A7CNX3</accession>
<dbReference type="CDD" id="cd00257">
    <property type="entry name" value="beta-trefoil_FSCN-like"/>
    <property type="match status" value="1"/>
</dbReference>
<protein>
    <submittedName>
        <fullName evidence="3">Cytochrome P450</fullName>
    </submittedName>
    <submittedName>
        <fullName evidence="2">Secreted protein</fullName>
    </submittedName>
</protein>
<keyword evidence="1" id="KW-0732">Signal</keyword>
<organism evidence="2">
    <name type="scientific">Achlya hypogyna</name>
    <name type="common">Oomycete</name>
    <name type="synonym">Protoachlya hypogyna</name>
    <dbReference type="NCBI Taxonomy" id="1202772"/>
    <lineage>
        <taxon>Eukaryota</taxon>
        <taxon>Sar</taxon>
        <taxon>Stramenopiles</taxon>
        <taxon>Oomycota</taxon>
        <taxon>Saprolegniomycetes</taxon>
        <taxon>Saprolegniales</taxon>
        <taxon>Achlyaceae</taxon>
        <taxon>Achlya</taxon>
    </lineage>
</organism>
<evidence type="ECO:0000313" key="4">
    <source>
        <dbReference type="Proteomes" id="UP000243579"/>
    </source>
</evidence>
<dbReference type="OrthoDB" id="57822at2759"/>
<proteinExistence type="predicted"/>
<name>A0A0A7CNX3_ACHHY</name>
<dbReference type="InterPro" id="IPR008999">
    <property type="entry name" value="Actin-crosslinking"/>
</dbReference>
<dbReference type="SUPFAM" id="SSF50405">
    <property type="entry name" value="Actin-crosslinking proteins"/>
    <property type="match status" value="1"/>
</dbReference>
<sequence>MLNKLPLLAVGAAIASAVVAPKACDVLPEGWTRLPGSYQKVAYDGSNICAIDTVGGLWCSTEAVAPISWKNIPGLYADIGLSKGALYARKADAKGTMVVTHSITDVAWSQVNLNYGAEVQTSFSVGDSTLCESTSTGRFVCTSTTAGLPYTWSVVDGNMVESAIGGPVLFGLDAVGNLFQGTTATTNAGMGKWKAASNQTLRTLSFDGSQLCGIDDCNTARCTTSTIATPAPPSQCCFKDGDALWLQSDTGLYLGRCNGCIPGGAYSDAAFVHVPSPGATTCGTWTVKNMPNGRIALQSDTGKYLARCNGCATGANYPDEAFVHSSDPTTPWSQWTCQDMGNGKIALQADTGNYLARCYGCVPGSYPNVGMLHVTNPKIGPWSQWTVYQGGKTSANRCPVKTSEPLDWAKLPGEWTDLATFNGTLFGVDTSNRLFTRNVGLAKS</sequence>
<feature type="chain" id="PRO_5002025973" evidence="1">
    <location>
        <begin position="18"/>
        <end position="444"/>
    </location>
</feature>